<dbReference type="OrthoDB" id="1922282at2759"/>
<evidence type="ECO:0000313" key="4">
    <source>
        <dbReference type="Proteomes" id="UP000748025"/>
    </source>
</evidence>
<dbReference type="AlphaFoldDB" id="A0A9P7NEB3"/>
<dbReference type="PANTHER" id="PTHR39394:SF1">
    <property type="entry name" value="DNAJ HOMOLOGUE SUBFAMILY C MEMBER 28 CONSERVED DOMAIN-CONTAINING PROTEIN"/>
    <property type="match status" value="1"/>
</dbReference>
<dbReference type="EMBL" id="SRPW01000372">
    <property type="protein sequence ID" value="KAG6015211.1"/>
    <property type="molecule type" value="Genomic_DNA"/>
</dbReference>
<evidence type="ECO:0000313" key="3">
    <source>
        <dbReference type="EMBL" id="KAG6015211.1"/>
    </source>
</evidence>
<sequence length="498" mass="55868">MQSTHLERLRLCCRCAQDPSRWRASKRRSLHHVKALQRPGNGGTVDQNTVSHAKDISTRDNHRPEEEAELGPMSRRLEEATEETLLSGGVSGRRAIQDAGFSEELREKLLDKIATASFQQQQQQQQPASQLGTTSDAPWTGTENTVDAVLRMLQDAHKPLRPDHGVGFPPSAVVDTRLRRHRGLQGQSPGQRAVNARDRANMYVGMDMKTAKGLSADERAEMKAELRERFQPAARAVPATLSGIAALANQRIEDAVARGQFKDLPRGKALQRDPTADNPFIDTTEYIMNRMIRRQELVPPWIEKQQELTRAARVFRERLRNDWKRHAARMIASRGGSLEEQMRRAAAFAAAETRPPASSSSSPASPAPLPTQLPFRDPDWEKTEKAYMDLSIDNLNRITRSYNLMAPELARKPYFSLERELNACFADVAPLVAHEIKTRALGRRAATGAATGSNGSRNGLSGFVSRVLGKEDSVRIHVEGNEKAYGLREWWRDIWKRK</sequence>
<feature type="region of interest" description="Disordered" evidence="1">
    <location>
        <begin position="346"/>
        <end position="377"/>
    </location>
</feature>
<feature type="compositionally biased region" description="Low complexity" evidence="1">
    <location>
        <begin position="346"/>
        <end position="364"/>
    </location>
</feature>
<reference evidence="3" key="1">
    <citation type="journal article" date="2020" name="bioRxiv">
        <title>Whole genome comparisons of ergot fungi reveals the divergence and evolution of species within the genus Claviceps are the result of varying mechanisms driving genome evolution and host range expansion.</title>
        <authorList>
            <person name="Wyka S.A."/>
            <person name="Mondo S.J."/>
            <person name="Liu M."/>
            <person name="Dettman J."/>
            <person name="Nalam V."/>
            <person name="Broders K.D."/>
        </authorList>
    </citation>
    <scope>NUCLEOTIDE SEQUENCE</scope>
    <source>
        <strain evidence="3">CCC 602</strain>
    </source>
</reference>
<feature type="domain" description="DnaJ homologue subfamily C member 28 conserved" evidence="2">
    <location>
        <begin position="247"/>
        <end position="316"/>
    </location>
</feature>
<dbReference type="Pfam" id="PF09350">
    <property type="entry name" value="DJC28_CD"/>
    <property type="match status" value="1"/>
</dbReference>
<keyword evidence="4" id="KW-1185">Reference proteome</keyword>
<evidence type="ECO:0000259" key="2">
    <source>
        <dbReference type="Pfam" id="PF09350"/>
    </source>
</evidence>
<dbReference type="Proteomes" id="UP000748025">
    <property type="component" value="Unassembled WGS sequence"/>
</dbReference>
<feature type="compositionally biased region" description="Polar residues" evidence="1">
    <location>
        <begin position="127"/>
        <end position="141"/>
    </location>
</feature>
<gene>
    <name evidence="3" type="ORF">E4U43_005609</name>
</gene>
<proteinExistence type="predicted"/>
<feature type="region of interest" description="Disordered" evidence="1">
    <location>
        <begin position="37"/>
        <end position="91"/>
    </location>
</feature>
<dbReference type="InterPro" id="IPR018961">
    <property type="entry name" value="DnaJ_homolog_subfam-C_membr-28"/>
</dbReference>
<comment type="caution">
    <text evidence="3">The sequence shown here is derived from an EMBL/GenBank/DDBJ whole genome shotgun (WGS) entry which is preliminary data.</text>
</comment>
<feature type="region of interest" description="Disordered" evidence="1">
    <location>
        <begin position="118"/>
        <end position="141"/>
    </location>
</feature>
<organism evidence="3 4">
    <name type="scientific">Claviceps pusilla</name>
    <dbReference type="NCBI Taxonomy" id="123648"/>
    <lineage>
        <taxon>Eukaryota</taxon>
        <taxon>Fungi</taxon>
        <taxon>Dikarya</taxon>
        <taxon>Ascomycota</taxon>
        <taxon>Pezizomycotina</taxon>
        <taxon>Sordariomycetes</taxon>
        <taxon>Hypocreomycetidae</taxon>
        <taxon>Hypocreales</taxon>
        <taxon>Clavicipitaceae</taxon>
        <taxon>Claviceps</taxon>
    </lineage>
</organism>
<accession>A0A9P7NEB3</accession>
<protein>
    <recommendedName>
        <fullName evidence="2">DnaJ homologue subfamily C member 28 conserved domain-containing protein</fullName>
    </recommendedName>
</protein>
<evidence type="ECO:0000256" key="1">
    <source>
        <dbReference type="SAM" id="MobiDB-lite"/>
    </source>
</evidence>
<feature type="compositionally biased region" description="Basic and acidic residues" evidence="1">
    <location>
        <begin position="52"/>
        <end position="65"/>
    </location>
</feature>
<dbReference type="PANTHER" id="PTHR39394">
    <property type="entry name" value="YALI0E31793P"/>
    <property type="match status" value="1"/>
</dbReference>
<name>A0A9P7NEB3_9HYPO</name>